<dbReference type="PANTHER" id="PTHR37810">
    <property type="entry name" value="IMMUNITY PROTEIN SDPI"/>
    <property type="match status" value="1"/>
</dbReference>
<sequence length="213" mass="23212">MTKQRFLWWSVPVFVLVLAATLFVYRDLPATIPTHWDAAGQADGHGPRAMIFLEPLLMGLTILLWPALPRVSPDKFRVEGFSDTWWFSGLVVVGLFAYIQCVQLAVLTQGALDIGRALLGGIGIAIVLLGNVLGKVKRNFWLGVRTPWTLASERVWYATHRLAGKSMVVGGLVVLAAALAGLPGYVATAALLAAALVPVVFSLVYYKRLERAQ</sequence>
<keyword evidence="4" id="KW-1185">Reference proteome</keyword>
<feature type="transmembrane region" description="Helical" evidence="1">
    <location>
        <begin position="45"/>
        <end position="65"/>
    </location>
</feature>
<dbReference type="InterPro" id="IPR025962">
    <property type="entry name" value="SdpI/YhfL"/>
</dbReference>
<dbReference type="InterPro" id="IPR026272">
    <property type="entry name" value="SdpI"/>
</dbReference>
<accession>A0ABT2ABW5</accession>
<name>A0ABT2ABW5_9BURK</name>
<reference evidence="3 4" key="1">
    <citation type="submission" date="2022-08" db="EMBL/GenBank/DDBJ databases">
        <title>Reclassification of Massilia species as members of the genera Telluria, Duganella, Pseudoduganella, Mokoshia gen. nov. and Zemynaea gen. nov. using orthogonal and non-orthogonal genome-based approaches.</title>
        <authorList>
            <person name="Bowman J.P."/>
        </authorList>
    </citation>
    <scope>NUCLEOTIDE SEQUENCE [LARGE SCALE GENOMIC DNA]</scope>
    <source>
        <strain evidence="3 4">LMG 28164</strain>
    </source>
</reference>
<dbReference type="InterPro" id="IPR012867">
    <property type="entry name" value="DUF1648"/>
</dbReference>
<dbReference type="PIRSF" id="PIRSF038959">
    <property type="entry name" value="SdpI"/>
    <property type="match status" value="1"/>
</dbReference>
<protein>
    <submittedName>
        <fullName evidence="3">SdpI family protein</fullName>
    </submittedName>
</protein>
<keyword evidence="1" id="KW-0812">Transmembrane</keyword>
<feature type="transmembrane region" description="Helical" evidence="1">
    <location>
        <begin position="185"/>
        <end position="206"/>
    </location>
</feature>
<dbReference type="Pfam" id="PF07853">
    <property type="entry name" value="DUF1648"/>
    <property type="match status" value="1"/>
</dbReference>
<evidence type="ECO:0000259" key="2">
    <source>
        <dbReference type="Pfam" id="PF07853"/>
    </source>
</evidence>
<evidence type="ECO:0000256" key="1">
    <source>
        <dbReference type="SAM" id="Phobius"/>
    </source>
</evidence>
<dbReference type="PANTHER" id="PTHR37810:SF5">
    <property type="entry name" value="IMMUNITY PROTEIN SDPI"/>
    <property type="match status" value="1"/>
</dbReference>
<comment type="caution">
    <text evidence="3">The sequence shown here is derived from an EMBL/GenBank/DDBJ whole genome shotgun (WGS) entry which is preliminary data.</text>
</comment>
<gene>
    <name evidence="3" type="ORF">NX782_21170</name>
</gene>
<evidence type="ECO:0000313" key="3">
    <source>
        <dbReference type="EMBL" id="MCS0591708.1"/>
    </source>
</evidence>
<feature type="transmembrane region" description="Helical" evidence="1">
    <location>
        <begin position="155"/>
        <end position="179"/>
    </location>
</feature>
<dbReference type="Proteomes" id="UP001205560">
    <property type="component" value="Unassembled WGS sequence"/>
</dbReference>
<keyword evidence="1" id="KW-1133">Transmembrane helix</keyword>
<dbReference type="EMBL" id="JANUGX010000030">
    <property type="protein sequence ID" value="MCS0591708.1"/>
    <property type="molecule type" value="Genomic_DNA"/>
</dbReference>
<dbReference type="Pfam" id="PF13630">
    <property type="entry name" value="SdpI"/>
    <property type="match status" value="1"/>
</dbReference>
<feature type="transmembrane region" description="Helical" evidence="1">
    <location>
        <begin position="85"/>
        <end position="108"/>
    </location>
</feature>
<feature type="transmembrane region" description="Helical" evidence="1">
    <location>
        <begin position="114"/>
        <end position="134"/>
    </location>
</feature>
<dbReference type="RefSeq" id="WP_258847476.1">
    <property type="nucleotide sequence ID" value="NZ_JANUGX010000030.1"/>
</dbReference>
<organism evidence="3 4">
    <name type="scientific">Massilia norwichensis</name>
    <dbReference type="NCBI Taxonomy" id="1442366"/>
    <lineage>
        <taxon>Bacteria</taxon>
        <taxon>Pseudomonadati</taxon>
        <taxon>Pseudomonadota</taxon>
        <taxon>Betaproteobacteria</taxon>
        <taxon>Burkholderiales</taxon>
        <taxon>Oxalobacteraceae</taxon>
        <taxon>Telluria group</taxon>
        <taxon>Massilia</taxon>
    </lineage>
</organism>
<feature type="domain" description="DUF1648" evidence="2">
    <location>
        <begin position="14"/>
        <end position="58"/>
    </location>
</feature>
<evidence type="ECO:0000313" key="4">
    <source>
        <dbReference type="Proteomes" id="UP001205560"/>
    </source>
</evidence>
<feature type="transmembrane region" description="Helical" evidence="1">
    <location>
        <begin position="7"/>
        <end position="25"/>
    </location>
</feature>
<keyword evidence="1" id="KW-0472">Membrane</keyword>
<proteinExistence type="predicted"/>